<evidence type="ECO:0000313" key="2">
    <source>
        <dbReference type="Proteomes" id="UP000288805"/>
    </source>
</evidence>
<sequence length="233" mass="26802">MSMSEDEEAERRRLRRQREIEEALEVKSLRRIISAYLKGTALCAFLLSDQTVKPMEMGCKSMLQPWCMVEDRGRIAKLQYLDSSSLLGGWDLSIPYIFVPEFFEINKAGEVFGTTIVFPKRRKEVMLRRHDKFVQWDGMKFWGVWAVVGDEDCSVASGCSYPDAAEDDVRRYERSFRRLPPAHKVVVLRAIDELYGVGLESVLAALSDLWEKNTCFIVSLPFKISKAETVQFP</sequence>
<comment type="caution">
    <text evidence="1">The sequence shown here is derived from an EMBL/GenBank/DDBJ whole genome shotgun (WGS) entry which is preliminary data.</text>
</comment>
<reference evidence="1 2" key="1">
    <citation type="journal article" date="2018" name="PLoS Genet.">
        <title>Population sequencing reveals clonal diversity and ancestral inbreeding in the grapevine cultivar Chardonnay.</title>
        <authorList>
            <person name="Roach M.J."/>
            <person name="Johnson D.L."/>
            <person name="Bohlmann J."/>
            <person name="van Vuuren H.J."/>
            <person name="Jones S.J."/>
            <person name="Pretorius I.S."/>
            <person name="Schmidt S.A."/>
            <person name="Borneman A.R."/>
        </authorList>
    </citation>
    <scope>NUCLEOTIDE SEQUENCE [LARGE SCALE GENOMIC DNA]</scope>
    <source>
        <strain evidence="2">cv. Chardonnay</strain>
        <tissue evidence="1">Leaf</tissue>
    </source>
</reference>
<accession>A0A438IFX1</accession>
<dbReference type="AlphaFoldDB" id="A0A438IFX1"/>
<dbReference type="Proteomes" id="UP000288805">
    <property type="component" value="Unassembled WGS sequence"/>
</dbReference>
<protein>
    <submittedName>
        <fullName evidence="1">NAD(P)H-quinone oxidoreductase subunit 1, chloroplastic</fullName>
    </submittedName>
</protein>
<proteinExistence type="predicted"/>
<name>A0A438IFX1_VITVI</name>
<organism evidence="1 2">
    <name type="scientific">Vitis vinifera</name>
    <name type="common">Grape</name>
    <dbReference type="NCBI Taxonomy" id="29760"/>
    <lineage>
        <taxon>Eukaryota</taxon>
        <taxon>Viridiplantae</taxon>
        <taxon>Streptophyta</taxon>
        <taxon>Embryophyta</taxon>
        <taxon>Tracheophyta</taxon>
        <taxon>Spermatophyta</taxon>
        <taxon>Magnoliopsida</taxon>
        <taxon>eudicotyledons</taxon>
        <taxon>Gunneridae</taxon>
        <taxon>Pentapetalae</taxon>
        <taxon>rosids</taxon>
        <taxon>Vitales</taxon>
        <taxon>Vitaceae</taxon>
        <taxon>Viteae</taxon>
        <taxon>Vitis</taxon>
    </lineage>
</organism>
<dbReference type="EMBL" id="QGNW01000112">
    <property type="protein sequence ID" value="RVW95643.1"/>
    <property type="molecule type" value="Genomic_DNA"/>
</dbReference>
<evidence type="ECO:0000313" key="1">
    <source>
        <dbReference type="EMBL" id="RVW95643.1"/>
    </source>
</evidence>
<gene>
    <name evidence="1" type="primary">ndhA</name>
    <name evidence="1" type="ORF">CK203_031619</name>
</gene>